<reference evidence="1" key="1">
    <citation type="journal article" date="2019" name="PLoS Negl. Trop. Dis.">
        <title>Revisiting the worldwide diversity of Leptospira species in the environment.</title>
        <authorList>
            <person name="Vincent A.T."/>
            <person name="Schiettekatte O."/>
            <person name="Bourhy P."/>
            <person name="Veyrier F.J."/>
            <person name="Picardeau M."/>
        </authorList>
    </citation>
    <scope>NUCLEOTIDE SEQUENCE [LARGE SCALE GENOMIC DNA]</scope>
    <source>
        <strain evidence="1">201800287</strain>
    </source>
</reference>
<evidence type="ECO:0000313" key="1">
    <source>
        <dbReference type="EMBL" id="TGK84609.1"/>
    </source>
</evidence>
<proteinExistence type="predicted"/>
<sequence length="507" mass="57508">MEDHYWDVVVIGSGLGALSAALSFSEKGKKVLILEKGISPGGCASSFQKKGFVFESGATTLVGFEPGLPLDQLTKKFQIQFPVIPLDRSMVVHMKTKTIERYKSRSKWKNESKRVFGGGWRMDLFWDLCFLTSDFLWSLSSRYKNFPFRNLTDIVKTIFHFRVSDLVPLVFSFVSLKRVLQGFGLYKNSEWIQFLDEQLLITNQSVVKDVPFVMAAAGLTYPQLQNYVVEGGMVTLAETILNQIHKNGGKILYKQEVRSLKKCIGVEKERKWNWEIKTNHRENSNFYADLVISNIPIWNLCEITNDLPKLKTQTSKFETGIWGAFTMGIAIQTGPSDTSLTSECLHHQIHLEKNLPYGGGKSVFLSLSHSEDPIRSQNGVRILSLSTHIENPELWIRDEFYKNKKKEIESILIDTLKNQFSWFKNGKVLFLHSATPVTWKTWTGRKFGRVGGIPSSYFLNPFRMIANQSEDPNLLLTGDTVYPGQGIPAVILGGLNVAEQFLARKRG</sequence>
<keyword evidence="2" id="KW-1185">Reference proteome</keyword>
<comment type="caution">
    <text evidence="1">The sequence shown here is derived from an EMBL/GenBank/DDBJ whole genome shotgun (WGS) entry which is preliminary data.</text>
</comment>
<dbReference type="InterPro" id="IPR036188">
    <property type="entry name" value="FAD/NAD-bd_sf"/>
</dbReference>
<dbReference type="OrthoDB" id="9789960at2"/>
<dbReference type="InterPro" id="IPR045892">
    <property type="entry name" value="CrtISO-like"/>
</dbReference>
<name>A0A4R9ID73_9LEPT</name>
<dbReference type="SUPFAM" id="SSF51905">
    <property type="entry name" value="FAD/NAD(P)-binding domain"/>
    <property type="match status" value="1"/>
</dbReference>
<dbReference type="PANTHER" id="PTHR46313">
    <property type="match status" value="1"/>
</dbReference>
<protein>
    <submittedName>
        <fullName evidence="1">FAD-binding protein</fullName>
    </submittedName>
</protein>
<accession>A0A4R9ID73</accession>
<dbReference type="Pfam" id="PF13450">
    <property type="entry name" value="NAD_binding_8"/>
    <property type="match status" value="1"/>
</dbReference>
<dbReference type="PANTHER" id="PTHR46313:SF3">
    <property type="entry name" value="PROLYCOPENE ISOMERASE, CHLOROPLASTIC"/>
    <property type="match status" value="1"/>
</dbReference>
<gene>
    <name evidence="1" type="ORF">EHQ24_06355</name>
</gene>
<dbReference type="AlphaFoldDB" id="A0A4R9ID73"/>
<dbReference type="Proteomes" id="UP000298009">
    <property type="component" value="Unassembled WGS sequence"/>
</dbReference>
<dbReference type="Gene3D" id="3.50.50.60">
    <property type="entry name" value="FAD/NAD(P)-binding domain"/>
    <property type="match status" value="2"/>
</dbReference>
<dbReference type="GO" id="GO:0016116">
    <property type="term" value="P:carotenoid metabolic process"/>
    <property type="evidence" value="ECO:0007669"/>
    <property type="project" value="InterPro"/>
</dbReference>
<organism evidence="1 2">
    <name type="scientific">Leptospira noumeaensis</name>
    <dbReference type="NCBI Taxonomy" id="2484964"/>
    <lineage>
        <taxon>Bacteria</taxon>
        <taxon>Pseudomonadati</taxon>
        <taxon>Spirochaetota</taxon>
        <taxon>Spirochaetia</taxon>
        <taxon>Leptospirales</taxon>
        <taxon>Leptospiraceae</taxon>
        <taxon>Leptospira</taxon>
    </lineage>
</organism>
<dbReference type="EMBL" id="RQFK01000014">
    <property type="protein sequence ID" value="TGK84609.1"/>
    <property type="molecule type" value="Genomic_DNA"/>
</dbReference>
<dbReference type="RefSeq" id="WP_135600836.1">
    <property type="nucleotide sequence ID" value="NZ_RQFK01000014.1"/>
</dbReference>
<evidence type="ECO:0000313" key="2">
    <source>
        <dbReference type="Proteomes" id="UP000298009"/>
    </source>
</evidence>